<dbReference type="RefSeq" id="WP_161885565.1">
    <property type="nucleotide sequence ID" value="NZ_CP017146.1"/>
</dbReference>
<feature type="transmembrane region" description="Helical" evidence="1">
    <location>
        <begin position="24"/>
        <end position="43"/>
    </location>
</feature>
<dbReference type="AlphaFoldDB" id="A0A7L5AJ97"/>
<protein>
    <submittedName>
        <fullName evidence="2">DUF2530 domain-containing protein</fullName>
    </submittedName>
</protein>
<keyword evidence="1" id="KW-0472">Membrane</keyword>
<evidence type="ECO:0000313" key="2">
    <source>
        <dbReference type="EMBL" id="QHO69201.1"/>
    </source>
</evidence>
<proteinExistence type="predicted"/>
<name>A0A7L5AJ97_9MICO</name>
<feature type="transmembrane region" description="Helical" evidence="1">
    <location>
        <begin position="49"/>
        <end position="68"/>
    </location>
</feature>
<keyword evidence="3" id="KW-1185">Reference proteome</keyword>
<evidence type="ECO:0000256" key="1">
    <source>
        <dbReference type="SAM" id="Phobius"/>
    </source>
</evidence>
<dbReference type="Proteomes" id="UP000464507">
    <property type="component" value="Chromosome"/>
</dbReference>
<organism evidence="2 3">
    <name type="scientific">Marisediminicola antarctica</name>
    <dbReference type="NCBI Taxonomy" id="674079"/>
    <lineage>
        <taxon>Bacteria</taxon>
        <taxon>Bacillati</taxon>
        <taxon>Actinomycetota</taxon>
        <taxon>Actinomycetes</taxon>
        <taxon>Micrococcales</taxon>
        <taxon>Microbacteriaceae</taxon>
        <taxon>Marisediminicola</taxon>
    </lineage>
</organism>
<accession>A0A7L5AJ97</accession>
<dbReference type="KEGG" id="mant:BHD05_05595"/>
<gene>
    <name evidence="2" type="ORF">BHD05_05595</name>
</gene>
<reference evidence="2 3" key="1">
    <citation type="submission" date="2016-09" db="EMBL/GenBank/DDBJ databases">
        <title>Complete genome sequence of microbes from the polar regions.</title>
        <authorList>
            <person name="Liao L."/>
            <person name="Chen B."/>
        </authorList>
    </citation>
    <scope>NUCLEOTIDE SEQUENCE [LARGE SCALE GENOMIC DNA]</scope>
    <source>
        <strain evidence="2 3">ZS314</strain>
    </source>
</reference>
<evidence type="ECO:0000313" key="3">
    <source>
        <dbReference type="Proteomes" id="UP000464507"/>
    </source>
</evidence>
<dbReference type="EMBL" id="CP017146">
    <property type="protein sequence ID" value="QHO69201.1"/>
    <property type="molecule type" value="Genomic_DNA"/>
</dbReference>
<sequence>MRIWLKDADRRPDPAPVTTDDRKAVLVGTGAWVVALVLLAVMPEEGGNSWWLLACAIGVGLGLLGLIYTHYRQR</sequence>
<dbReference type="Pfam" id="PF10745">
    <property type="entry name" value="DUF2530"/>
    <property type="match status" value="1"/>
</dbReference>
<keyword evidence="1" id="KW-1133">Transmembrane helix</keyword>
<keyword evidence="1" id="KW-0812">Transmembrane</keyword>
<dbReference type="InterPro" id="IPR019681">
    <property type="entry name" value="DUF2530"/>
</dbReference>